<evidence type="ECO:0000313" key="6">
    <source>
        <dbReference type="Proteomes" id="UP000216752"/>
    </source>
</evidence>
<proteinExistence type="predicted"/>
<dbReference type="Proteomes" id="UP000216752">
    <property type="component" value="Chromosome"/>
</dbReference>
<keyword evidence="1" id="KW-0805">Transcription regulation</keyword>
<keyword evidence="2" id="KW-0238">DNA-binding</keyword>
<evidence type="ECO:0000313" key="5">
    <source>
        <dbReference type="EMBL" id="XFO67274.1"/>
    </source>
</evidence>
<dbReference type="InterPro" id="IPR051011">
    <property type="entry name" value="Metal_resp_trans_reg"/>
</dbReference>
<reference evidence="5" key="1">
    <citation type="submission" date="2024-05" db="EMBL/GenBank/DDBJ databases">
        <title>Isolation and characterization of Sporomusa carbonis sp. nov., a carboxydotrophic hydrogenogen in the genus of Sporomusa isolated from a charcoal burning pile.</title>
        <authorList>
            <person name="Boeer T."/>
            <person name="Rosenbaum F."/>
            <person name="Eysell L."/>
            <person name="Mueller V."/>
            <person name="Daniel R."/>
            <person name="Poehlein A."/>
        </authorList>
    </citation>
    <scope>NUCLEOTIDE SEQUENCE [LARGE SCALE GENOMIC DNA]</scope>
    <source>
        <strain evidence="5">DSM 10669</strain>
    </source>
</reference>
<dbReference type="Pfam" id="PF12840">
    <property type="entry name" value="HTH_20"/>
    <property type="match status" value="1"/>
</dbReference>
<dbReference type="SUPFAM" id="SSF46785">
    <property type="entry name" value="Winged helix' DNA-binding domain"/>
    <property type="match status" value="1"/>
</dbReference>
<dbReference type="PRINTS" id="PR00778">
    <property type="entry name" value="HTHARSR"/>
</dbReference>
<dbReference type="PANTHER" id="PTHR43132:SF2">
    <property type="entry name" value="ARSENICAL RESISTANCE OPERON REPRESSOR ARSR-RELATED"/>
    <property type="match status" value="1"/>
</dbReference>
<evidence type="ECO:0000256" key="1">
    <source>
        <dbReference type="ARBA" id="ARBA00023015"/>
    </source>
</evidence>
<name>A0ABZ3IPC4_9FIRM</name>
<evidence type="ECO:0000256" key="2">
    <source>
        <dbReference type="ARBA" id="ARBA00023125"/>
    </source>
</evidence>
<evidence type="ECO:0000259" key="4">
    <source>
        <dbReference type="PROSITE" id="PS50987"/>
    </source>
</evidence>
<organism evidence="5 6">
    <name type="scientific">Sporomusa silvacetica DSM 10669</name>
    <dbReference type="NCBI Taxonomy" id="1123289"/>
    <lineage>
        <taxon>Bacteria</taxon>
        <taxon>Bacillati</taxon>
        <taxon>Bacillota</taxon>
        <taxon>Negativicutes</taxon>
        <taxon>Selenomonadales</taxon>
        <taxon>Sporomusaceae</taxon>
        <taxon>Sporomusa</taxon>
    </lineage>
</organism>
<protein>
    <submittedName>
        <fullName evidence="5">Transcriptional repressor PagR</fullName>
    </submittedName>
</protein>
<accession>A0ABZ3IPC4</accession>
<evidence type="ECO:0000256" key="3">
    <source>
        <dbReference type="ARBA" id="ARBA00023163"/>
    </source>
</evidence>
<dbReference type="PANTHER" id="PTHR43132">
    <property type="entry name" value="ARSENICAL RESISTANCE OPERON REPRESSOR ARSR-RELATED"/>
    <property type="match status" value="1"/>
</dbReference>
<keyword evidence="6" id="KW-1185">Reference proteome</keyword>
<gene>
    <name evidence="5" type="primary">pagR</name>
    <name evidence="5" type="ORF">SPSIL_034690</name>
</gene>
<dbReference type="RefSeq" id="WP_094606845.1">
    <property type="nucleotide sequence ID" value="NZ_CP155573.1"/>
</dbReference>
<dbReference type="EMBL" id="CP155573">
    <property type="protein sequence ID" value="XFO67274.1"/>
    <property type="molecule type" value="Genomic_DNA"/>
</dbReference>
<dbReference type="InterPro" id="IPR011991">
    <property type="entry name" value="ArsR-like_HTH"/>
</dbReference>
<dbReference type="Gene3D" id="1.10.10.10">
    <property type="entry name" value="Winged helix-like DNA-binding domain superfamily/Winged helix DNA-binding domain"/>
    <property type="match status" value="1"/>
</dbReference>
<dbReference type="SMART" id="SM00418">
    <property type="entry name" value="HTH_ARSR"/>
    <property type="match status" value="1"/>
</dbReference>
<dbReference type="PROSITE" id="PS50987">
    <property type="entry name" value="HTH_ARSR_2"/>
    <property type="match status" value="1"/>
</dbReference>
<feature type="domain" description="HTH arsR-type" evidence="4">
    <location>
        <begin position="6"/>
        <end position="96"/>
    </location>
</feature>
<dbReference type="InterPro" id="IPR036390">
    <property type="entry name" value="WH_DNA-bd_sf"/>
</dbReference>
<dbReference type="InterPro" id="IPR001845">
    <property type="entry name" value="HTH_ArsR_DNA-bd_dom"/>
</dbReference>
<dbReference type="CDD" id="cd00090">
    <property type="entry name" value="HTH_ARSR"/>
    <property type="match status" value="1"/>
</dbReference>
<keyword evidence="3" id="KW-0804">Transcription</keyword>
<dbReference type="InterPro" id="IPR036388">
    <property type="entry name" value="WH-like_DNA-bd_sf"/>
</dbReference>
<sequence>MDVGDLSLFTEAAELLKVLAHPIRLCIVKGLIEKGECNVSHMQNCLNAPQSTISQHLQKLRAAGVIEGVRNGLEINYKVRDQKAIALVDVLFKSRT</sequence>
<dbReference type="NCBIfam" id="NF033788">
    <property type="entry name" value="HTH_metalloreg"/>
    <property type="match status" value="1"/>
</dbReference>